<dbReference type="SUPFAM" id="SSF51206">
    <property type="entry name" value="cAMP-binding domain-like"/>
    <property type="match status" value="1"/>
</dbReference>
<dbReference type="Pfam" id="PF13545">
    <property type="entry name" value="HTH_Crp_2"/>
    <property type="match status" value="1"/>
</dbReference>
<organism evidence="9 10">
    <name type="scientific">Chitinophaga oryziterrae</name>
    <dbReference type="NCBI Taxonomy" id="1031224"/>
    <lineage>
        <taxon>Bacteria</taxon>
        <taxon>Pseudomonadati</taxon>
        <taxon>Bacteroidota</taxon>
        <taxon>Chitinophagia</taxon>
        <taxon>Chitinophagales</taxon>
        <taxon>Chitinophagaceae</taxon>
        <taxon>Chitinophaga</taxon>
    </lineage>
</organism>
<sequence length="352" mass="39735">MATILLIEDNKDIRDNTAEILEMANYKVLTASDGKIGVQMAEEAHPDLIVCDITMPVLDGYGVIHLLHKKEHLSNIPFIFLTAKAERADMRKGMDAGADDYITKPFDATDLLNAIECRLKKSALLKKDISTGIDGMQILLSATSGKEALYTLKEERNVNYYKKKQSVYTEGNHPSCLYFIVKGKVKTYRRNEDGKELITAIYKEGDFIGYVPLLENSVYKENADAIEETELAIIPRKDFEELTHSNVQVLQRFVRLLASNIVEKEMQLLNIAYSSLRKKVADALMFITRKYNQSDSEKFSIDISRDNLAAIAGVAKESLIRTLGDFRDEKLITIKDGEIFITDSKRMAGMLN</sequence>
<protein>
    <submittedName>
        <fullName evidence="9">Response regulator</fullName>
    </submittedName>
</protein>
<dbReference type="PROSITE" id="PS51063">
    <property type="entry name" value="HTH_CRP_2"/>
    <property type="match status" value="1"/>
</dbReference>
<dbReference type="SMART" id="SM00100">
    <property type="entry name" value="cNMP"/>
    <property type="match status" value="1"/>
</dbReference>
<dbReference type="OrthoDB" id="9127033at2"/>
<keyword evidence="1 5" id="KW-0597">Phosphoprotein</keyword>
<dbReference type="PANTHER" id="PTHR43547:SF2">
    <property type="entry name" value="HYBRID SIGNAL TRANSDUCTION HISTIDINE KINASE C"/>
    <property type="match status" value="1"/>
</dbReference>
<evidence type="ECO:0000259" key="6">
    <source>
        <dbReference type="PROSITE" id="PS50042"/>
    </source>
</evidence>
<dbReference type="Pfam" id="PF00027">
    <property type="entry name" value="cNMP_binding"/>
    <property type="match status" value="1"/>
</dbReference>
<dbReference type="Gene3D" id="1.10.10.10">
    <property type="entry name" value="Winged helix-like DNA-binding domain superfamily/Winged helix DNA-binding domain"/>
    <property type="match status" value="1"/>
</dbReference>
<dbReference type="EMBL" id="WRXO01000006">
    <property type="protein sequence ID" value="MVT43022.1"/>
    <property type="molecule type" value="Genomic_DNA"/>
</dbReference>
<gene>
    <name evidence="9" type="ORF">GO495_20665</name>
</gene>
<feature type="domain" description="Cyclic nucleotide-binding" evidence="6">
    <location>
        <begin position="139"/>
        <end position="260"/>
    </location>
</feature>
<dbReference type="RefSeq" id="WP_157301631.1">
    <property type="nucleotide sequence ID" value="NZ_BAAAZB010000004.1"/>
</dbReference>
<evidence type="ECO:0000256" key="5">
    <source>
        <dbReference type="PROSITE-ProRule" id="PRU00169"/>
    </source>
</evidence>
<accession>A0A6N8JFW1</accession>
<comment type="caution">
    <text evidence="9">The sequence shown here is derived from an EMBL/GenBank/DDBJ whole genome shotgun (WGS) entry which is preliminary data.</text>
</comment>
<proteinExistence type="predicted"/>
<keyword evidence="3" id="KW-0238">DNA-binding</keyword>
<dbReference type="InterPro" id="IPR018490">
    <property type="entry name" value="cNMP-bd_dom_sf"/>
</dbReference>
<dbReference type="GO" id="GO:0003677">
    <property type="term" value="F:DNA binding"/>
    <property type="evidence" value="ECO:0007669"/>
    <property type="project" value="UniProtKB-KW"/>
</dbReference>
<dbReference type="CDD" id="cd00038">
    <property type="entry name" value="CAP_ED"/>
    <property type="match status" value="1"/>
</dbReference>
<dbReference type="SMART" id="SM00419">
    <property type="entry name" value="HTH_CRP"/>
    <property type="match status" value="1"/>
</dbReference>
<dbReference type="CDD" id="cd17574">
    <property type="entry name" value="REC_OmpR"/>
    <property type="match status" value="1"/>
</dbReference>
<dbReference type="InterPro" id="IPR014710">
    <property type="entry name" value="RmlC-like_jellyroll"/>
</dbReference>
<dbReference type="InterPro" id="IPR000595">
    <property type="entry name" value="cNMP-bd_dom"/>
</dbReference>
<evidence type="ECO:0000256" key="4">
    <source>
        <dbReference type="ARBA" id="ARBA00023163"/>
    </source>
</evidence>
<evidence type="ECO:0000313" key="9">
    <source>
        <dbReference type="EMBL" id="MVT43022.1"/>
    </source>
</evidence>
<feature type="modified residue" description="4-aspartylphosphate" evidence="5">
    <location>
        <position position="52"/>
    </location>
</feature>
<reference evidence="9 10" key="1">
    <citation type="submission" date="2019-12" db="EMBL/GenBank/DDBJ databases">
        <title>The draft genomic sequence of strain Chitinophaga oryziterrae JCM 16595.</title>
        <authorList>
            <person name="Zhang X."/>
        </authorList>
    </citation>
    <scope>NUCLEOTIDE SEQUENCE [LARGE SCALE GENOMIC DNA]</scope>
    <source>
        <strain evidence="9 10">JCM 16595</strain>
    </source>
</reference>
<keyword evidence="4" id="KW-0804">Transcription</keyword>
<dbReference type="Pfam" id="PF00072">
    <property type="entry name" value="Response_reg"/>
    <property type="match status" value="1"/>
</dbReference>
<evidence type="ECO:0000256" key="3">
    <source>
        <dbReference type="ARBA" id="ARBA00023125"/>
    </source>
</evidence>
<dbReference type="InterPro" id="IPR011006">
    <property type="entry name" value="CheY-like_superfamily"/>
</dbReference>
<keyword evidence="2" id="KW-0805">Transcription regulation</keyword>
<evidence type="ECO:0000259" key="7">
    <source>
        <dbReference type="PROSITE" id="PS50110"/>
    </source>
</evidence>
<dbReference type="PANTHER" id="PTHR43547">
    <property type="entry name" value="TWO-COMPONENT HISTIDINE KINASE"/>
    <property type="match status" value="1"/>
</dbReference>
<dbReference type="SUPFAM" id="SSF52172">
    <property type="entry name" value="CheY-like"/>
    <property type="match status" value="1"/>
</dbReference>
<evidence type="ECO:0000259" key="8">
    <source>
        <dbReference type="PROSITE" id="PS51063"/>
    </source>
</evidence>
<name>A0A6N8JFW1_9BACT</name>
<dbReference type="SUPFAM" id="SSF46785">
    <property type="entry name" value="Winged helix' DNA-binding domain"/>
    <property type="match status" value="1"/>
</dbReference>
<dbReference type="PROSITE" id="PS50110">
    <property type="entry name" value="RESPONSE_REGULATORY"/>
    <property type="match status" value="1"/>
</dbReference>
<dbReference type="GO" id="GO:0000155">
    <property type="term" value="F:phosphorelay sensor kinase activity"/>
    <property type="evidence" value="ECO:0007669"/>
    <property type="project" value="TreeGrafter"/>
</dbReference>
<dbReference type="InterPro" id="IPR036390">
    <property type="entry name" value="WH_DNA-bd_sf"/>
</dbReference>
<evidence type="ECO:0000256" key="2">
    <source>
        <dbReference type="ARBA" id="ARBA00023015"/>
    </source>
</evidence>
<dbReference type="SMART" id="SM00448">
    <property type="entry name" value="REC"/>
    <property type="match status" value="1"/>
</dbReference>
<dbReference type="Gene3D" id="2.60.120.10">
    <property type="entry name" value="Jelly Rolls"/>
    <property type="match status" value="1"/>
</dbReference>
<dbReference type="InterPro" id="IPR012318">
    <property type="entry name" value="HTH_CRP"/>
</dbReference>
<feature type="domain" description="HTH crp-type" evidence="8">
    <location>
        <begin position="274"/>
        <end position="345"/>
    </location>
</feature>
<evidence type="ECO:0000256" key="1">
    <source>
        <dbReference type="ARBA" id="ARBA00022553"/>
    </source>
</evidence>
<keyword evidence="10" id="KW-1185">Reference proteome</keyword>
<evidence type="ECO:0000313" key="10">
    <source>
        <dbReference type="Proteomes" id="UP000468388"/>
    </source>
</evidence>
<dbReference type="InterPro" id="IPR001789">
    <property type="entry name" value="Sig_transdc_resp-reg_receiver"/>
</dbReference>
<feature type="domain" description="Response regulatory" evidence="7">
    <location>
        <begin position="3"/>
        <end position="119"/>
    </location>
</feature>
<dbReference type="InterPro" id="IPR036388">
    <property type="entry name" value="WH-like_DNA-bd_sf"/>
</dbReference>
<dbReference type="GO" id="GO:0006355">
    <property type="term" value="P:regulation of DNA-templated transcription"/>
    <property type="evidence" value="ECO:0007669"/>
    <property type="project" value="InterPro"/>
</dbReference>
<dbReference type="Gene3D" id="3.40.50.2300">
    <property type="match status" value="1"/>
</dbReference>
<dbReference type="AlphaFoldDB" id="A0A6N8JFW1"/>
<dbReference type="Proteomes" id="UP000468388">
    <property type="component" value="Unassembled WGS sequence"/>
</dbReference>
<dbReference type="PROSITE" id="PS50042">
    <property type="entry name" value="CNMP_BINDING_3"/>
    <property type="match status" value="1"/>
</dbReference>